<name>A0A1P8SC06_9VIRU</name>
<feature type="compositionally biased region" description="Basic and acidic residues" evidence="1">
    <location>
        <begin position="1"/>
        <end position="11"/>
    </location>
</feature>
<protein>
    <submittedName>
        <fullName evidence="3">ORF3</fullName>
    </submittedName>
</protein>
<organism evidence="3">
    <name type="scientific">Torque teno canis virus</name>
    <dbReference type="NCBI Taxonomy" id="687385"/>
    <lineage>
        <taxon>Viruses</taxon>
        <taxon>Monodnaviria</taxon>
        <taxon>Shotokuvirae</taxon>
        <taxon>Commensaviricota</taxon>
        <taxon>Cardeaviricetes</taxon>
        <taxon>Sanitavirales</taxon>
        <taxon>Anelloviridae</taxon>
        <taxon>Petorquevirus</taxon>
        <taxon>Petorquevirus canid1</taxon>
        <taxon>Thetatorquevirus canid1</taxon>
    </lineage>
</organism>
<evidence type="ECO:0000259" key="2">
    <source>
        <dbReference type="Pfam" id="PF02957"/>
    </source>
</evidence>
<evidence type="ECO:0000313" key="3">
    <source>
        <dbReference type="EMBL" id="APY18111.1"/>
    </source>
</evidence>
<accession>A0A1P8SC06</accession>
<dbReference type="EMBL" id="KX377522">
    <property type="protein sequence ID" value="APY18111.1"/>
    <property type="molecule type" value="Genomic_DNA"/>
</dbReference>
<proteinExistence type="predicted"/>
<feature type="region of interest" description="Disordered" evidence="1">
    <location>
        <begin position="224"/>
        <end position="243"/>
    </location>
</feature>
<evidence type="ECO:0000256" key="1">
    <source>
        <dbReference type="SAM" id="MobiDB-lite"/>
    </source>
</evidence>
<evidence type="ECO:0000313" key="4">
    <source>
        <dbReference type="EMBL" id="ASV72289.1"/>
    </source>
</evidence>
<feature type="domain" description="Hepatitis TT virus Orf2/Gyrovirus Vp2 N-terminal" evidence="2">
    <location>
        <begin position="29"/>
        <end position="70"/>
    </location>
</feature>
<dbReference type="InterPro" id="IPR004118">
    <property type="entry name" value="HEV_TT_vir_Orf2/Gyrovir_Vp2_N"/>
</dbReference>
<feature type="region of interest" description="Disordered" evidence="1">
    <location>
        <begin position="148"/>
        <end position="217"/>
    </location>
</feature>
<dbReference type="EMBL" id="KX827771">
    <property type="protein sequence ID" value="ASV72289.1"/>
    <property type="molecule type" value="Genomic_DNA"/>
</dbReference>
<dbReference type="Pfam" id="PF02957">
    <property type="entry name" value="TT_ORF2-like"/>
    <property type="match status" value="1"/>
</dbReference>
<reference evidence="4" key="2">
    <citation type="submission" date="2016-09" db="EMBL/GenBank/DDBJ databases">
        <authorList>
            <person name="Capua I."/>
            <person name="De Benedictis P."/>
            <person name="Joannis T."/>
            <person name="Lombin L.H."/>
            <person name="Cattoli G."/>
        </authorList>
    </citation>
    <scope>NUCLEOTIDE SEQUENCE</scope>
    <source>
        <strain evidence="4">GX261</strain>
    </source>
</reference>
<feature type="region of interest" description="Disordered" evidence="1">
    <location>
        <begin position="1"/>
        <end position="26"/>
    </location>
</feature>
<reference evidence="3" key="1">
    <citation type="submission" date="2016-06" db="EMBL/GenBank/DDBJ databases">
        <authorList>
            <person name="Kjaerup R.B."/>
            <person name="Dalgaard T.S."/>
            <person name="Juul-Madsen H.R."/>
        </authorList>
    </citation>
    <scope>NUCLEOTIDE SEQUENCE</scope>
    <source>
        <strain evidence="3">GX265</strain>
    </source>
</reference>
<sequence length="243" mass="27382">MSDEGYRELVESKSAPTTPGPWSPDRERWKRHEAAWKQHCSWSHGLWCHCHDWTQHLKKKTRECGSGTESGEDPAVSFDLVDDAAMLAAAGDAEPGADGGGGVEVPKGPAPTLTTLAIRDLNQYKSQTQPPPLETSYTPGMWMLPELYQPQSSNNSWKDLVTGNRNRNRDPPRPSYRRERRRRSSTSTARRPKAMTSTPETPRKRRRTTRTRGGFERALTSLLEDLGVSEDSDSSSERDCWPF</sequence>